<dbReference type="PANTHER" id="PTHR47128:SF2">
    <property type="entry name" value="PROTEIN HIGH CHLOROPHYLL FLUORESCENCE PHENOTYPE 244, CHLOROPLASTIC"/>
    <property type="match status" value="1"/>
</dbReference>
<keyword evidence="1" id="KW-0602">Photosynthesis</keyword>
<dbReference type="Proteomes" id="UP001632038">
    <property type="component" value="Unassembled WGS sequence"/>
</dbReference>
<name>A0ABD3BQ93_9LAMI</name>
<protein>
    <submittedName>
        <fullName evidence="2">Uncharacterized protein</fullName>
    </submittedName>
</protein>
<accession>A0ABD3BQ93</accession>
<reference evidence="3" key="1">
    <citation type="journal article" date="2024" name="IScience">
        <title>Strigolactones Initiate the Formation of Haustorium-like Structures in Castilleja.</title>
        <authorList>
            <person name="Buerger M."/>
            <person name="Peterson D."/>
            <person name="Chory J."/>
        </authorList>
    </citation>
    <scope>NUCLEOTIDE SEQUENCE [LARGE SCALE GENOMIC DNA]</scope>
</reference>
<organism evidence="2 3">
    <name type="scientific">Castilleja foliolosa</name>
    <dbReference type="NCBI Taxonomy" id="1961234"/>
    <lineage>
        <taxon>Eukaryota</taxon>
        <taxon>Viridiplantae</taxon>
        <taxon>Streptophyta</taxon>
        <taxon>Embryophyta</taxon>
        <taxon>Tracheophyta</taxon>
        <taxon>Spermatophyta</taxon>
        <taxon>Magnoliopsida</taxon>
        <taxon>eudicotyledons</taxon>
        <taxon>Gunneridae</taxon>
        <taxon>Pentapetalae</taxon>
        <taxon>asterids</taxon>
        <taxon>lamiids</taxon>
        <taxon>Lamiales</taxon>
        <taxon>Orobanchaceae</taxon>
        <taxon>Pedicularideae</taxon>
        <taxon>Castillejinae</taxon>
        <taxon>Castilleja</taxon>
    </lineage>
</organism>
<dbReference type="AlphaFoldDB" id="A0ABD3BQ93"/>
<gene>
    <name evidence="2" type="ORF">CASFOL_037313</name>
</gene>
<keyword evidence="3" id="KW-1185">Reference proteome</keyword>
<evidence type="ECO:0000313" key="2">
    <source>
        <dbReference type="EMBL" id="KAL3618865.1"/>
    </source>
</evidence>
<proteinExistence type="predicted"/>
<dbReference type="EMBL" id="JAVIJP010000074">
    <property type="protein sequence ID" value="KAL3618865.1"/>
    <property type="molecule type" value="Genomic_DNA"/>
</dbReference>
<dbReference type="GO" id="GO:0015979">
    <property type="term" value="P:photosynthesis"/>
    <property type="evidence" value="ECO:0007669"/>
    <property type="project" value="UniProtKB-KW"/>
</dbReference>
<dbReference type="InterPro" id="IPR044256">
    <property type="entry name" value="HCF244-like"/>
</dbReference>
<dbReference type="PANTHER" id="PTHR47128">
    <property type="match status" value="1"/>
</dbReference>
<sequence>MRNLRERIVKLFPAHGYGSENEHFPSRAPATRAYTDTQDIARSTFAVKTISTRIAYMDIQDIARLTFIALRNEKVNGKLLTFAGPRAWITQEEIDNLLTRVFKWTNDVADRLAFSEVFSSDTVFSVPMTETYNLLGVEAIRV</sequence>
<evidence type="ECO:0000313" key="3">
    <source>
        <dbReference type="Proteomes" id="UP001632038"/>
    </source>
</evidence>
<evidence type="ECO:0000256" key="1">
    <source>
        <dbReference type="ARBA" id="ARBA00022531"/>
    </source>
</evidence>
<comment type="caution">
    <text evidence="2">The sequence shown here is derived from an EMBL/GenBank/DDBJ whole genome shotgun (WGS) entry which is preliminary data.</text>
</comment>